<feature type="domain" description="BAH" evidence="13">
    <location>
        <begin position="598"/>
        <end position="720"/>
    </location>
</feature>
<dbReference type="PROSITE" id="PS51038">
    <property type="entry name" value="BAH"/>
    <property type="match status" value="2"/>
</dbReference>
<dbReference type="GO" id="GO:0044027">
    <property type="term" value="P:negative regulation of gene expression via chromosomal CpG island methylation"/>
    <property type="evidence" value="ECO:0007669"/>
    <property type="project" value="TreeGrafter"/>
</dbReference>
<keyword evidence="3 9" id="KW-0808">Transferase</keyword>
<dbReference type="AlphaFoldDB" id="A0A2S2Q3B0"/>
<feature type="active site" evidence="8 9">
    <location>
        <position position="846"/>
    </location>
</feature>
<dbReference type="FunFam" id="3.40.50.150:FF:000036">
    <property type="entry name" value="DNA (cytosine-5)-methyltransferase"/>
    <property type="match status" value="1"/>
</dbReference>
<evidence type="ECO:0000256" key="8">
    <source>
        <dbReference type="PIRSR" id="PIRSR037404-1"/>
    </source>
</evidence>
<reference evidence="14" key="1">
    <citation type="submission" date="2018-04" db="EMBL/GenBank/DDBJ databases">
        <title>Transcriptome assembly of Sipha flava.</title>
        <authorList>
            <person name="Scully E.D."/>
            <person name="Geib S.M."/>
            <person name="Palmer N.A."/>
            <person name="Koch K."/>
            <person name="Bradshaw J."/>
            <person name="Heng-Moss T."/>
            <person name="Sarath G."/>
        </authorList>
    </citation>
    <scope>NUCLEOTIDE SEQUENCE</scope>
</reference>
<organism evidence="14">
    <name type="scientific">Sipha flava</name>
    <name type="common">yellow sugarcane aphid</name>
    <dbReference type="NCBI Taxonomy" id="143950"/>
    <lineage>
        <taxon>Eukaryota</taxon>
        <taxon>Metazoa</taxon>
        <taxon>Ecdysozoa</taxon>
        <taxon>Arthropoda</taxon>
        <taxon>Hexapoda</taxon>
        <taxon>Insecta</taxon>
        <taxon>Pterygota</taxon>
        <taxon>Neoptera</taxon>
        <taxon>Paraneoptera</taxon>
        <taxon>Hemiptera</taxon>
        <taxon>Sternorrhyncha</taxon>
        <taxon>Aphidomorpha</taxon>
        <taxon>Aphidoidea</taxon>
        <taxon>Aphididae</taxon>
        <taxon>Sipha</taxon>
    </lineage>
</organism>
<dbReference type="InterPro" id="IPR001025">
    <property type="entry name" value="BAH_dom"/>
</dbReference>
<dbReference type="SMART" id="SM00439">
    <property type="entry name" value="BAH"/>
    <property type="match status" value="2"/>
</dbReference>
<keyword evidence="2 9" id="KW-0489">Methyltransferase</keyword>
<keyword evidence="4 9" id="KW-0949">S-adenosyl-L-methionine</keyword>
<dbReference type="NCBIfam" id="TIGR00675">
    <property type="entry name" value="dcm"/>
    <property type="match status" value="1"/>
</dbReference>
<dbReference type="FunFam" id="3.90.120.10:FF:000001">
    <property type="entry name" value="DNA (cytosine-5)-methyltransferase"/>
    <property type="match status" value="1"/>
</dbReference>
<feature type="region of interest" description="Disordered" evidence="12">
    <location>
        <begin position="1"/>
        <end position="29"/>
    </location>
</feature>
<evidence type="ECO:0000256" key="5">
    <source>
        <dbReference type="ARBA" id="ARBA00022737"/>
    </source>
</evidence>
<dbReference type="EC" id="2.1.1.37" evidence="11"/>
<dbReference type="OrthoDB" id="5376140at2759"/>
<evidence type="ECO:0000256" key="2">
    <source>
        <dbReference type="ARBA" id="ARBA00022603"/>
    </source>
</evidence>
<evidence type="ECO:0000256" key="11">
    <source>
        <dbReference type="RuleBase" id="RU000417"/>
    </source>
</evidence>
<dbReference type="InterPro" id="IPR031303">
    <property type="entry name" value="C5_meth_CS"/>
</dbReference>
<evidence type="ECO:0000259" key="13">
    <source>
        <dbReference type="PROSITE" id="PS51038"/>
    </source>
</evidence>
<dbReference type="PROSITE" id="PS00094">
    <property type="entry name" value="C5_MTASE_1"/>
    <property type="match status" value="1"/>
</dbReference>
<dbReference type="InterPro" id="IPR001525">
    <property type="entry name" value="C5_MeTfrase"/>
</dbReference>
<keyword evidence="5" id="KW-0677">Repeat</keyword>
<dbReference type="GO" id="GO:0006346">
    <property type="term" value="P:DNA methylation-dependent constitutive heterochromatin formation"/>
    <property type="evidence" value="ECO:0007669"/>
    <property type="project" value="InterPro"/>
</dbReference>
<dbReference type="PIRSF" id="PIRSF037404">
    <property type="entry name" value="DNMT1"/>
    <property type="match status" value="1"/>
</dbReference>
<dbReference type="GO" id="GO:0005634">
    <property type="term" value="C:nucleus"/>
    <property type="evidence" value="ECO:0007669"/>
    <property type="project" value="UniProtKB-SubCell"/>
</dbReference>
<dbReference type="Gene3D" id="2.30.30.490">
    <property type="match status" value="2"/>
</dbReference>
<evidence type="ECO:0000256" key="1">
    <source>
        <dbReference type="ARBA" id="ARBA00004123"/>
    </source>
</evidence>
<name>A0A2S2Q3B0_9HEMI</name>
<dbReference type="PANTHER" id="PTHR10629:SF52">
    <property type="entry name" value="DNA (CYTOSINE-5)-METHYLTRANSFERASE 1"/>
    <property type="match status" value="1"/>
</dbReference>
<evidence type="ECO:0000256" key="12">
    <source>
        <dbReference type="SAM" id="MobiDB-lite"/>
    </source>
</evidence>
<dbReference type="Gene3D" id="3.90.120.10">
    <property type="entry name" value="DNA Methylase, subunit A, domain 2"/>
    <property type="match status" value="1"/>
</dbReference>
<dbReference type="Gene3D" id="3.40.50.150">
    <property type="entry name" value="Vaccinia Virus protein VP39"/>
    <property type="match status" value="1"/>
</dbReference>
<dbReference type="GO" id="GO:0032259">
    <property type="term" value="P:methylation"/>
    <property type="evidence" value="ECO:0007669"/>
    <property type="project" value="UniProtKB-KW"/>
</dbReference>
<dbReference type="InterPro" id="IPR050390">
    <property type="entry name" value="C5-Methyltransferase"/>
</dbReference>
<dbReference type="EMBL" id="GGMS01002996">
    <property type="protein sequence ID" value="MBY72199.1"/>
    <property type="molecule type" value="Transcribed_RNA"/>
</dbReference>
<dbReference type="GO" id="GO:0003682">
    <property type="term" value="F:chromatin binding"/>
    <property type="evidence" value="ECO:0007669"/>
    <property type="project" value="InterPro"/>
</dbReference>
<feature type="compositionally biased region" description="Polar residues" evidence="12">
    <location>
        <begin position="1"/>
        <end position="17"/>
    </location>
</feature>
<comment type="subcellular location">
    <subcellularLocation>
        <location evidence="1">Nucleus</location>
    </subcellularLocation>
</comment>
<sequence length="1232" mass="140513">MDSSTSSEIEPQSNVSPKSRGKKRKASDRTLTNVTADNIKKKARCKYCQQACPESVKIPTDAEPECIVLTHEILANIYTDNFDAIQHNLTNFSIYDENGHMCSIDSGMMERNIPLYLTGYVKPIYDNGPGVEKGIAATELGPILEWYLSSYDGGSQVLIGVTTEYADYLLNEPHISYKKYMTTVIEKIHLSRLVIKSILNSEYDDPSYEDVLNFIVNSVNPATGTNFTEEDLLQHAQFVLDQVVDYDLGDTYYLPLAETQCIETLTELSGATKSIKVPFRRLERVGRRNRGVKADISQREFSKATTTELVKDVFENMFAAQLDVDDKENETTMNKLVNTIFDDVCNTTAVEKISNVINVNEGQIVWNDKSICENMFVVVKNKCSTVPLIGRIEYLYKKNLKDKAHITLFMHSYETVLGEASDPQEIFSLKKCMNIDLTHIVKILDVTQKIPRKDWFNLGGSKLQELLEPVNRNNKKSFFYQLQYDDEFGRFEYPEDSNNDKNDKYCKNCEDNFLEKKLQTPELLEFIEKDIGITYYYKLKFQNEEYKIGNFIYLKPGIFSIAARSNFTDYKSLHYPASNKNKNNQILKNVDETKYPEYYRKTIENIMRGSNETTPDAFEIAEILAIYIVEGDKKNVKIIVRRMYRAEQIPMDDNYKNADMNMLYWSEEEFRVQYDDIYGKCYVAFITNILDPLSWSADGPDRFYFSKKYDFLTGTVIEDNQLPSAAKLTGKEVYVKYQYKFVDEDKLQYIPFHKKIKPLRGLDIFAGCGGLSKGLEESGLITSKWAIECDDKAAAAFELNNPESIVFVDDCNHLLKSAISGCITNSKNQKIPQKGEVDFICGGPPCQGFSGMNRFNSGQYSLFKNSLIVSFLSYIDYYRPKYFVMENVRNFVSFKRSMVLKLTLRCITRMGYQCTFGVLQAGNFGVPQTRRRLIIMAAAPGEQLPLYPEPIHVFNRKGSSLTVQVGDKKFKTNCKYDESAPMRTVTVYDAWSDLPEISNGACEEELPYVSNPITHLQKILRYPDNGFSDSILTDHICKDMSPLVQARMELIPVGEGSDWRDLPNIEVKLSDGTMTNKLLYSYDDIKNGKGYNGALRGVCQCATGNKCNPQDRQNNTIIPWCLPHTGNRHNNWAGLYGRLAWTGFCSTTITNPEPMGKQGRVLHPEQHRVVSVRECARSQGFKDSYLFYGPIINKHRQIGNAVPPPMGTAIGHEIIKAIYKKTASFNNIKTNK</sequence>
<keyword evidence="6" id="KW-0238">DNA-binding</keyword>
<dbReference type="Gene3D" id="1.10.10.2230">
    <property type="match status" value="1"/>
</dbReference>
<dbReference type="SUPFAM" id="SSF53335">
    <property type="entry name" value="S-adenosyl-L-methionine-dependent methyltransferases"/>
    <property type="match status" value="1"/>
</dbReference>
<dbReference type="Pfam" id="PF01426">
    <property type="entry name" value="BAH"/>
    <property type="match status" value="2"/>
</dbReference>
<dbReference type="Pfam" id="PF00145">
    <property type="entry name" value="DNA_methylase"/>
    <property type="match status" value="1"/>
</dbReference>
<dbReference type="InterPro" id="IPR043151">
    <property type="entry name" value="BAH_sf"/>
</dbReference>
<dbReference type="Pfam" id="PF12047">
    <property type="entry name" value="DNMT1-RFD"/>
    <property type="match status" value="1"/>
</dbReference>
<comment type="catalytic activity">
    <reaction evidence="11">
        <text>a 2'-deoxycytidine in DNA + S-adenosyl-L-methionine = a 5-methyl-2'-deoxycytidine in DNA + S-adenosyl-L-homocysteine + H(+)</text>
        <dbReference type="Rhea" id="RHEA:13681"/>
        <dbReference type="Rhea" id="RHEA-COMP:11369"/>
        <dbReference type="Rhea" id="RHEA-COMP:11370"/>
        <dbReference type="ChEBI" id="CHEBI:15378"/>
        <dbReference type="ChEBI" id="CHEBI:57856"/>
        <dbReference type="ChEBI" id="CHEBI:59789"/>
        <dbReference type="ChEBI" id="CHEBI:85452"/>
        <dbReference type="ChEBI" id="CHEBI:85454"/>
        <dbReference type="EC" id="2.1.1.37"/>
    </reaction>
</comment>
<proteinExistence type="inferred from homology"/>
<evidence type="ECO:0000256" key="10">
    <source>
        <dbReference type="RuleBase" id="RU000416"/>
    </source>
</evidence>
<feature type="domain" description="BAH" evidence="13">
    <location>
        <begin position="369"/>
        <end position="495"/>
    </location>
</feature>
<evidence type="ECO:0000256" key="9">
    <source>
        <dbReference type="PROSITE-ProRule" id="PRU01016"/>
    </source>
</evidence>
<evidence type="ECO:0000256" key="6">
    <source>
        <dbReference type="ARBA" id="ARBA00023125"/>
    </source>
</evidence>
<accession>A0A2S2Q3B0</accession>
<dbReference type="GO" id="GO:0003677">
    <property type="term" value="F:DNA binding"/>
    <property type="evidence" value="ECO:0007669"/>
    <property type="project" value="UniProtKB-KW"/>
</dbReference>
<keyword evidence="7" id="KW-0539">Nucleus</keyword>
<protein>
    <recommendedName>
        <fullName evidence="11">Cytosine-specific methyltransferase</fullName>
        <ecNumber evidence="11">2.1.1.37</ecNumber>
    </recommendedName>
</protein>
<dbReference type="InterPro" id="IPR029063">
    <property type="entry name" value="SAM-dependent_MTases_sf"/>
</dbReference>
<dbReference type="GO" id="GO:0003886">
    <property type="term" value="F:DNA (cytosine-5-)-methyltransferase activity"/>
    <property type="evidence" value="ECO:0007669"/>
    <property type="project" value="UniProtKB-EC"/>
</dbReference>
<evidence type="ECO:0000256" key="4">
    <source>
        <dbReference type="ARBA" id="ARBA00022691"/>
    </source>
</evidence>
<dbReference type="PROSITE" id="PS51679">
    <property type="entry name" value="SAM_MT_C5"/>
    <property type="match status" value="1"/>
</dbReference>
<comment type="similarity">
    <text evidence="9 10">Belongs to the class I-like SAM-binding methyltransferase superfamily. C5-methyltransferase family.</text>
</comment>
<dbReference type="PRINTS" id="PR00105">
    <property type="entry name" value="C5METTRFRASE"/>
</dbReference>
<evidence type="ECO:0000313" key="14">
    <source>
        <dbReference type="EMBL" id="MBY72199.1"/>
    </source>
</evidence>
<evidence type="ECO:0000256" key="7">
    <source>
        <dbReference type="ARBA" id="ARBA00023242"/>
    </source>
</evidence>
<dbReference type="InterPro" id="IPR022702">
    <property type="entry name" value="Cytosine_MeTrfase1_RFD"/>
</dbReference>
<gene>
    <name evidence="14" type="primary">Dnmt1_0</name>
    <name evidence="14" type="ORF">g.151490</name>
</gene>
<dbReference type="PROSITE" id="PS00095">
    <property type="entry name" value="C5_MTASE_2"/>
    <property type="match status" value="1"/>
</dbReference>
<dbReference type="InterPro" id="IPR018117">
    <property type="entry name" value="C5_DNA_meth_AS"/>
</dbReference>
<evidence type="ECO:0000256" key="3">
    <source>
        <dbReference type="ARBA" id="ARBA00022679"/>
    </source>
</evidence>
<dbReference type="PANTHER" id="PTHR10629">
    <property type="entry name" value="CYTOSINE-SPECIFIC METHYLTRANSFERASE"/>
    <property type="match status" value="1"/>
</dbReference>